<protein>
    <submittedName>
        <fullName evidence="4">Transposase</fullName>
    </submittedName>
</protein>
<name>A0A068W8V4_ECHGR</name>
<accession>A0A068W8V4</accession>
<evidence type="ECO:0000256" key="1">
    <source>
        <dbReference type="SAM" id="MobiDB-lite"/>
    </source>
</evidence>
<dbReference type="Proteomes" id="UP000492820">
    <property type="component" value="Unassembled WGS sequence"/>
</dbReference>
<proteinExistence type="predicted"/>
<gene>
    <name evidence="2" type="ORF">EgrG_002019600</name>
</gene>
<evidence type="ECO:0000313" key="2">
    <source>
        <dbReference type="EMBL" id="CDS16448.1"/>
    </source>
</evidence>
<feature type="region of interest" description="Disordered" evidence="1">
    <location>
        <begin position="54"/>
        <end position="84"/>
    </location>
</feature>
<reference evidence="2" key="2">
    <citation type="submission" date="2014-06" db="EMBL/GenBank/DDBJ databases">
        <authorList>
            <person name="Aslett M."/>
        </authorList>
    </citation>
    <scope>NUCLEOTIDE SEQUENCE</scope>
</reference>
<evidence type="ECO:0000313" key="3">
    <source>
        <dbReference type="Proteomes" id="UP000492820"/>
    </source>
</evidence>
<dbReference type="EMBL" id="LK028576">
    <property type="protein sequence ID" value="CDS16448.1"/>
    <property type="molecule type" value="Genomic_DNA"/>
</dbReference>
<dbReference type="WBParaSite" id="EgrG_002019600">
    <property type="protein sequence ID" value="EgrG_002019600"/>
    <property type="gene ID" value="EgrG_002019600"/>
</dbReference>
<dbReference type="AlphaFoldDB" id="A0A068W8V4"/>
<reference evidence="4" key="3">
    <citation type="submission" date="2020-10" db="UniProtKB">
        <authorList>
            <consortium name="WormBaseParasite"/>
        </authorList>
    </citation>
    <scope>IDENTIFICATION</scope>
</reference>
<reference evidence="2 3" key="1">
    <citation type="journal article" date="2013" name="Nature">
        <title>The genomes of four tapeworm species reveal adaptations to parasitism.</title>
        <authorList>
            <person name="Tsai I.J."/>
            <person name="Zarowiecki M."/>
            <person name="Holroyd N."/>
            <person name="Garciarrubio A."/>
            <person name="Sanchez-Flores A."/>
            <person name="Brooks K.L."/>
            <person name="Tracey A."/>
            <person name="Bobes R.J."/>
            <person name="Fragoso G."/>
            <person name="Sciutto E."/>
            <person name="Aslett M."/>
            <person name="Beasley H."/>
            <person name="Bennett H.M."/>
            <person name="Cai J."/>
            <person name="Camicia F."/>
            <person name="Clark R."/>
            <person name="Cucher M."/>
            <person name="De Silva N."/>
            <person name="Day T.A."/>
            <person name="Deplazes P."/>
            <person name="Estrada K."/>
            <person name="Fernandez C."/>
            <person name="Holland P.W."/>
            <person name="Hou J."/>
            <person name="Hu S."/>
            <person name="Huckvale T."/>
            <person name="Hung S.S."/>
            <person name="Kamenetzky L."/>
            <person name="Keane J.A."/>
            <person name="Kiss F."/>
            <person name="Koziol U."/>
            <person name="Lambert O."/>
            <person name="Liu K."/>
            <person name="Luo X."/>
            <person name="Luo Y."/>
            <person name="Macchiaroli N."/>
            <person name="Nichol S."/>
            <person name="Paps J."/>
            <person name="Parkinson J."/>
            <person name="Pouchkina-Stantcheva N."/>
            <person name="Riddiford N."/>
            <person name="Rosenzvit M."/>
            <person name="Salinas G."/>
            <person name="Wasmuth J.D."/>
            <person name="Zamanian M."/>
            <person name="Zheng Y."/>
            <person name="Cai X."/>
            <person name="Soberon X."/>
            <person name="Olson P.D."/>
            <person name="Laclette J.P."/>
            <person name="Brehm K."/>
            <person name="Berriman M."/>
            <person name="Garciarrubio A."/>
            <person name="Bobes R.J."/>
            <person name="Fragoso G."/>
            <person name="Sanchez-Flores A."/>
            <person name="Estrada K."/>
            <person name="Cevallos M.A."/>
            <person name="Morett E."/>
            <person name="Gonzalez V."/>
            <person name="Portillo T."/>
            <person name="Ochoa-Leyva A."/>
            <person name="Jose M.V."/>
            <person name="Sciutto E."/>
            <person name="Landa A."/>
            <person name="Jimenez L."/>
            <person name="Valdes V."/>
            <person name="Carrero J.C."/>
            <person name="Larralde C."/>
            <person name="Morales-Montor J."/>
            <person name="Limon-Lason J."/>
            <person name="Soberon X."/>
            <person name="Laclette J.P."/>
        </authorList>
    </citation>
    <scope>NUCLEOTIDE SEQUENCE [LARGE SCALE GENOMIC DNA]</scope>
</reference>
<sequence length="84" mass="9359">MAGRKFDDLLTRNAGIHQVATIDLPQRFYALNRRPAFVNEQAGVRDAHTSMFLPAASQNIRQPRKAGQTVPRPTSHDNPAPDHT</sequence>
<organism evidence="2">
    <name type="scientific">Echinococcus granulosus</name>
    <name type="common">Hydatid tapeworm</name>
    <dbReference type="NCBI Taxonomy" id="6210"/>
    <lineage>
        <taxon>Eukaryota</taxon>
        <taxon>Metazoa</taxon>
        <taxon>Spiralia</taxon>
        <taxon>Lophotrochozoa</taxon>
        <taxon>Platyhelminthes</taxon>
        <taxon>Cestoda</taxon>
        <taxon>Eucestoda</taxon>
        <taxon>Cyclophyllidea</taxon>
        <taxon>Taeniidae</taxon>
        <taxon>Echinococcus</taxon>
        <taxon>Echinococcus granulosus group</taxon>
    </lineage>
</organism>
<evidence type="ECO:0000313" key="4">
    <source>
        <dbReference type="WBParaSite" id="EgrG_002019600"/>
    </source>
</evidence>